<dbReference type="PANTHER" id="PTHR10492">
    <property type="match status" value="1"/>
</dbReference>
<dbReference type="PANTHER" id="PTHR10492:SF90">
    <property type="entry name" value="ATP-DEPENDENT DNA HELICASE"/>
    <property type="match status" value="1"/>
</dbReference>
<dbReference type="EMBL" id="JACGWN010000009">
    <property type="protein sequence ID" value="KAL0433140.1"/>
    <property type="molecule type" value="Genomic_DNA"/>
</dbReference>
<dbReference type="Pfam" id="PF21530">
    <property type="entry name" value="Pif1_2B_dom"/>
    <property type="match status" value="1"/>
</dbReference>
<gene>
    <name evidence="2" type="ORF">Slati_2648300</name>
</gene>
<dbReference type="SUPFAM" id="SSF52540">
    <property type="entry name" value="P-loop containing nucleoside triphosphate hydrolases"/>
    <property type="match status" value="1"/>
</dbReference>
<evidence type="ECO:0000259" key="1">
    <source>
        <dbReference type="Pfam" id="PF21530"/>
    </source>
</evidence>
<reference evidence="2" key="2">
    <citation type="journal article" date="2024" name="Plant">
        <title>Genomic evolution and insights into agronomic trait innovations of Sesamum species.</title>
        <authorList>
            <person name="Miao H."/>
            <person name="Wang L."/>
            <person name="Qu L."/>
            <person name="Liu H."/>
            <person name="Sun Y."/>
            <person name="Le M."/>
            <person name="Wang Q."/>
            <person name="Wei S."/>
            <person name="Zheng Y."/>
            <person name="Lin W."/>
            <person name="Duan Y."/>
            <person name="Cao H."/>
            <person name="Xiong S."/>
            <person name="Wang X."/>
            <person name="Wei L."/>
            <person name="Li C."/>
            <person name="Ma Q."/>
            <person name="Ju M."/>
            <person name="Zhao R."/>
            <person name="Li G."/>
            <person name="Mu C."/>
            <person name="Tian Q."/>
            <person name="Mei H."/>
            <person name="Zhang T."/>
            <person name="Gao T."/>
            <person name="Zhang H."/>
        </authorList>
    </citation>
    <scope>NUCLEOTIDE SEQUENCE</scope>
    <source>
        <strain evidence="2">KEN1</strain>
    </source>
</reference>
<name>A0AAW2VY52_9LAMI</name>
<proteinExistence type="predicted"/>
<protein>
    <recommendedName>
        <fullName evidence="1">DNA helicase Pif1-like 2B domain-containing protein</fullName>
    </recommendedName>
</protein>
<dbReference type="AlphaFoldDB" id="A0AAW2VY52"/>
<organism evidence="2">
    <name type="scientific">Sesamum latifolium</name>
    <dbReference type="NCBI Taxonomy" id="2727402"/>
    <lineage>
        <taxon>Eukaryota</taxon>
        <taxon>Viridiplantae</taxon>
        <taxon>Streptophyta</taxon>
        <taxon>Embryophyta</taxon>
        <taxon>Tracheophyta</taxon>
        <taxon>Spermatophyta</taxon>
        <taxon>Magnoliopsida</taxon>
        <taxon>eudicotyledons</taxon>
        <taxon>Gunneridae</taxon>
        <taxon>Pentapetalae</taxon>
        <taxon>asterids</taxon>
        <taxon>lamiids</taxon>
        <taxon>Lamiales</taxon>
        <taxon>Pedaliaceae</taxon>
        <taxon>Sesamum</taxon>
    </lineage>
</organism>
<dbReference type="InterPro" id="IPR049163">
    <property type="entry name" value="Pif1-like_2B_dom"/>
</dbReference>
<feature type="domain" description="DNA helicase Pif1-like 2B" evidence="1">
    <location>
        <begin position="74"/>
        <end position="119"/>
    </location>
</feature>
<reference evidence="2" key="1">
    <citation type="submission" date="2020-06" db="EMBL/GenBank/DDBJ databases">
        <authorList>
            <person name="Li T."/>
            <person name="Hu X."/>
            <person name="Zhang T."/>
            <person name="Song X."/>
            <person name="Zhang H."/>
            <person name="Dai N."/>
            <person name="Sheng W."/>
            <person name="Hou X."/>
            <person name="Wei L."/>
        </authorList>
    </citation>
    <scope>NUCLEOTIDE SEQUENCE</scope>
    <source>
        <strain evidence="2">KEN1</strain>
        <tissue evidence="2">Leaf</tissue>
    </source>
</reference>
<dbReference type="InterPro" id="IPR027417">
    <property type="entry name" value="P-loop_NTPase"/>
</dbReference>
<sequence length="142" mass="15953">MRLINETYQELNDKHNNCTYLKERAILAPKNSDADEITSMMLSMLPGEIHQFCRADTQFSGEISDHEQNMNQPELLTSIKVSGIPNHCLELKKGAPVMLMRNLNQLLGLCNGTRLIISKMSEKVLEARVITGSHMGEEVLIA</sequence>
<evidence type="ECO:0000313" key="2">
    <source>
        <dbReference type="EMBL" id="KAL0433140.1"/>
    </source>
</evidence>
<accession>A0AAW2VY52</accession>
<comment type="caution">
    <text evidence="2">The sequence shown here is derived from an EMBL/GenBank/DDBJ whole genome shotgun (WGS) entry which is preliminary data.</text>
</comment>